<reference evidence="1" key="1">
    <citation type="journal article" date="2014" name="Front. Microbiol.">
        <title>High frequency of phylogenetically diverse reductive dehalogenase-homologous genes in deep subseafloor sedimentary metagenomes.</title>
        <authorList>
            <person name="Kawai M."/>
            <person name="Futagami T."/>
            <person name="Toyoda A."/>
            <person name="Takaki Y."/>
            <person name="Nishi S."/>
            <person name="Hori S."/>
            <person name="Arai W."/>
            <person name="Tsubouchi T."/>
            <person name="Morono Y."/>
            <person name="Uchiyama I."/>
            <person name="Ito T."/>
            <person name="Fujiyama A."/>
            <person name="Inagaki F."/>
            <person name="Takami H."/>
        </authorList>
    </citation>
    <scope>NUCLEOTIDE SEQUENCE</scope>
    <source>
        <strain evidence="1">Expedition CK06-06</strain>
    </source>
</reference>
<sequence>MIEGQSRVRQDALPEFTRYRDEGCDLYPSCL</sequence>
<comment type="caution">
    <text evidence="1">The sequence shown here is derived from an EMBL/GenBank/DDBJ whole genome shotgun (WGS) entry which is preliminary data.</text>
</comment>
<accession>X0YWW8</accession>
<gene>
    <name evidence="1" type="ORF">S01H1_80931</name>
</gene>
<dbReference type="EMBL" id="BARS01054706">
    <property type="protein sequence ID" value="GAG51057.1"/>
    <property type="molecule type" value="Genomic_DNA"/>
</dbReference>
<dbReference type="AlphaFoldDB" id="X0YWW8"/>
<organism evidence="1">
    <name type="scientific">marine sediment metagenome</name>
    <dbReference type="NCBI Taxonomy" id="412755"/>
    <lineage>
        <taxon>unclassified sequences</taxon>
        <taxon>metagenomes</taxon>
        <taxon>ecological metagenomes</taxon>
    </lineage>
</organism>
<name>X0YWW8_9ZZZZ</name>
<feature type="non-terminal residue" evidence="1">
    <location>
        <position position="31"/>
    </location>
</feature>
<protein>
    <submittedName>
        <fullName evidence="1">Uncharacterized protein</fullName>
    </submittedName>
</protein>
<evidence type="ECO:0000313" key="1">
    <source>
        <dbReference type="EMBL" id="GAG51057.1"/>
    </source>
</evidence>
<proteinExistence type="predicted"/>